<proteinExistence type="predicted"/>
<dbReference type="RefSeq" id="WP_053401831.1">
    <property type="nucleotide sequence ID" value="NZ_LILC01000015.1"/>
</dbReference>
<organism evidence="1 2">
    <name type="scientific">Priestia koreensis</name>
    <dbReference type="NCBI Taxonomy" id="284581"/>
    <lineage>
        <taxon>Bacteria</taxon>
        <taxon>Bacillati</taxon>
        <taxon>Bacillota</taxon>
        <taxon>Bacilli</taxon>
        <taxon>Bacillales</taxon>
        <taxon>Bacillaceae</taxon>
        <taxon>Priestia</taxon>
    </lineage>
</organism>
<evidence type="ECO:0008006" key="3">
    <source>
        <dbReference type="Google" id="ProtNLM"/>
    </source>
</evidence>
<protein>
    <recommendedName>
        <fullName evidence="3">PD-(D/E)XK motif protein</fullName>
    </recommendedName>
</protein>
<reference evidence="2" key="1">
    <citation type="submission" date="2015-08" db="EMBL/GenBank/DDBJ databases">
        <title>Fjat-14210 dsm16467.</title>
        <authorList>
            <person name="Liu B."/>
            <person name="Wang J."/>
            <person name="Zhu Y."/>
            <person name="Liu G."/>
            <person name="Chen Q."/>
            <person name="Chen Z."/>
            <person name="Lan J."/>
            <person name="Che J."/>
            <person name="Ge C."/>
            <person name="Shi H."/>
            <person name="Pan Z."/>
            <person name="Liu X."/>
        </authorList>
    </citation>
    <scope>NUCLEOTIDE SEQUENCE [LARGE SCALE GENOMIC DNA]</scope>
    <source>
        <strain evidence="2">DSM 16467</strain>
    </source>
</reference>
<gene>
    <name evidence="1" type="ORF">AMD01_12890</name>
</gene>
<name>A0A0M0L4H4_9BACI</name>
<keyword evidence="2" id="KW-1185">Reference proteome</keyword>
<dbReference type="Pfam" id="PF14390">
    <property type="entry name" value="DUF4420"/>
    <property type="match status" value="1"/>
</dbReference>
<evidence type="ECO:0000313" key="2">
    <source>
        <dbReference type="Proteomes" id="UP000037558"/>
    </source>
</evidence>
<dbReference type="InterPro" id="IPR025534">
    <property type="entry name" value="DUF4420"/>
</dbReference>
<dbReference type="AlphaFoldDB" id="A0A0M0L4H4"/>
<comment type="caution">
    <text evidence="1">The sequence shown here is derived from an EMBL/GenBank/DDBJ whole genome shotgun (WGS) entry which is preliminary data.</text>
</comment>
<sequence length="336" mass="39453">MNTQVINLYQNNLSQIKNDTQNGVMPLVPLFHEDVIAFGGIDTVSKCRYFFIEIPDGPWDEDEMNSLPKWNGLKIKMEFHDNFGPLKDRYFIEFIQADPDSGDLFETIMQNVFDNVISRELTEPLFTVIYKVLEKWKSFFKRGGYKKLNEEQQRGLYGELWFMREWMKQNPDKPPLLLNGWGGPLSDRIDFRTSGWGVEIKTVKDQLNKKIRISNENQLKLTDAVSSIYIYVCYLETSRNFGQTLQQLVDDLRNKFNTFSLQLLLKFNDSLLKAGFQDNEYTDIYMNVLEEEVYKVNEEFPVILKEKLPIAISHISYSIDLTHCIKFKVELDEILK</sequence>
<dbReference type="Proteomes" id="UP000037558">
    <property type="component" value="Unassembled WGS sequence"/>
</dbReference>
<dbReference type="PATRIC" id="fig|284581.3.peg.1561"/>
<dbReference type="STRING" id="284581.AMD01_12890"/>
<dbReference type="EMBL" id="LILC01000015">
    <property type="protein sequence ID" value="KOO45960.1"/>
    <property type="molecule type" value="Genomic_DNA"/>
</dbReference>
<dbReference type="OrthoDB" id="1902020at2"/>
<accession>A0A0M0L4H4</accession>
<evidence type="ECO:0000313" key="1">
    <source>
        <dbReference type="EMBL" id="KOO45960.1"/>
    </source>
</evidence>